<gene>
    <name evidence="1" type="ORF">Pbs1_20460</name>
</gene>
<protein>
    <submittedName>
        <fullName evidence="1">Uncharacterized protein</fullName>
    </submittedName>
</protein>
<evidence type="ECO:0000313" key="1">
    <source>
        <dbReference type="EMBL" id="BFP68703.1"/>
    </source>
</evidence>
<sequence>MFSQYNEIEKDLIACGITVYNKYYTANRETLIIETDSITSNNFSKIYIEPFNHEVLISDYSKIDSIITQKYKRKEILSRQTSTETYGDLYAYVIHNSKGNPCYDRYFIRKYKNRKILISYNSIMGNNRSNFLKFECLINKIKLH</sequence>
<dbReference type="EMBL" id="AP035888">
    <property type="protein sequence ID" value="BFP68703.1"/>
    <property type="molecule type" value="Genomic_DNA"/>
</dbReference>
<organism evidence="1">
    <name type="scientific">Tenacibaculum sp. Pbs-1</name>
    <dbReference type="NCBI Taxonomy" id="3238748"/>
    <lineage>
        <taxon>Bacteria</taxon>
        <taxon>Pseudomonadati</taxon>
        <taxon>Bacteroidota</taxon>
        <taxon>Flavobacteriia</taxon>
        <taxon>Flavobacteriales</taxon>
        <taxon>Flavobacteriaceae</taxon>
        <taxon>Tenacibaculum</taxon>
    </lineage>
</organism>
<proteinExistence type="predicted"/>
<name>A0AB33KWT5_9FLAO</name>
<accession>A0AB33KWT5</accession>
<reference evidence="1" key="1">
    <citation type="submission" date="2024-08" db="EMBL/GenBank/DDBJ databases">
        <title>Whole genome sequence of Tenacibaculum sp. strain pbs-1 associated with black-spot shell disease in Akoya pearl oysters.</title>
        <authorList>
            <person name="Sakatoku A."/>
            <person name="Suzuki T."/>
            <person name="Hatano K."/>
            <person name="Seki M."/>
            <person name="Tanaka D."/>
            <person name="Nakamura S."/>
            <person name="Suzuki N."/>
            <person name="Isshiki T."/>
        </authorList>
    </citation>
    <scope>NUCLEOTIDE SEQUENCE</scope>
    <source>
        <strain evidence="1">Pbs-1</strain>
    </source>
</reference>
<dbReference type="AlphaFoldDB" id="A0AB33KWT5"/>